<dbReference type="Gene3D" id="1.20.1080.10">
    <property type="entry name" value="Glycerol uptake facilitator protein"/>
    <property type="match status" value="1"/>
</dbReference>
<dbReference type="InterPro" id="IPR022357">
    <property type="entry name" value="MIP_CS"/>
</dbReference>
<feature type="transmembrane region" description="Helical" evidence="10">
    <location>
        <begin position="178"/>
        <end position="198"/>
    </location>
</feature>
<keyword evidence="12" id="KW-1185">Reference proteome</keyword>
<evidence type="ECO:0000256" key="4">
    <source>
        <dbReference type="ARBA" id="ARBA00022692"/>
    </source>
</evidence>
<dbReference type="AlphaFoldDB" id="A0AAV5CVD4"/>
<dbReference type="PANTHER" id="PTHR45665:SF27">
    <property type="entry name" value="AQUAPORIN TIP5-1-RELATED"/>
    <property type="match status" value="1"/>
</dbReference>
<dbReference type="InterPro" id="IPR000425">
    <property type="entry name" value="MIP"/>
</dbReference>
<evidence type="ECO:0000256" key="8">
    <source>
        <dbReference type="ARBA" id="ARBA00038477"/>
    </source>
</evidence>
<comment type="caution">
    <text evidence="11">The sequence shown here is derived from an EMBL/GenBank/DDBJ whole genome shotgun (WGS) entry which is preliminary data.</text>
</comment>
<evidence type="ECO:0000256" key="9">
    <source>
        <dbReference type="RuleBase" id="RU000477"/>
    </source>
</evidence>
<evidence type="ECO:0000256" key="1">
    <source>
        <dbReference type="ARBA" id="ARBA00004128"/>
    </source>
</evidence>
<evidence type="ECO:0000256" key="2">
    <source>
        <dbReference type="ARBA" id="ARBA00022448"/>
    </source>
</evidence>
<evidence type="ECO:0000256" key="3">
    <source>
        <dbReference type="ARBA" id="ARBA00022554"/>
    </source>
</evidence>
<dbReference type="PROSITE" id="PS00221">
    <property type="entry name" value="MIP"/>
    <property type="match status" value="1"/>
</dbReference>
<dbReference type="GO" id="GO:0015250">
    <property type="term" value="F:water channel activity"/>
    <property type="evidence" value="ECO:0007669"/>
    <property type="project" value="TreeGrafter"/>
</dbReference>
<accession>A0AAV5CVD4</accession>
<reference evidence="11" key="1">
    <citation type="journal article" date="2018" name="DNA Res.">
        <title>Multiple hybrid de novo genome assembly of finger millet, an orphan allotetraploid crop.</title>
        <authorList>
            <person name="Hatakeyama M."/>
            <person name="Aluri S."/>
            <person name="Balachadran M.T."/>
            <person name="Sivarajan S.R."/>
            <person name="Patrignani A."/>
            <person name="Gruter S."/>
            <person name="Poveda L."/>
            <person name="Shimizu-Inatsugi R."/>
            <person name="Baeten J."/>
            <person name="Francoijs K.J."/>
            <person name="Nataraja K.N."/>
            <person name="Reddy Y.A.N."/>
            <person name="Phadnis S."/>
            <person name="Ravikumar R.L."/>
            <person name="Schlapbach R."/>
            <person name="Sreeman S.M."/>
            <person name="Shimizu K.K."/>
        </authorList>
    </citation>
    <scope>NUCLEOTIDE SEQUENCE</scope>
</reference>
<keyword evidence="7 10" id="KW-0472">Membrane</keyword>
<evidence type="ECO:0000256" key="7">
    <source>
        <dbReference type="ARBA" id="ARBA00023136"/>
    </source>
</evidence>
<evidence type="ECO:0000313" key="12">
    <source>
        <dbReference type="Proteomes" id="UP001054889"/>
    </source>
</evidence>
<comment type="similarity">
    <text evidence="8">Belongs to the MIP/aquaporin (TC 1.A.8) family. TIP (TC 1.A.8.10) subfamily.</text>
</comment>
<evidence type="ECO:0000256" key="6">
    <source>
        <dbReference type="ARBA" id="ARBA00022989"/>
    </source>
</evidence>
<proteinExistence type="inferred from homology"/>
<feature type="transmembrane region" description="Helical" evidence="10">
    <location>
        <begin position="144"/>
        <end position="166"/>
    </location>
</feature>
<comment type="subcellular location">
    <subcellularLocation>
        <location evidence="1">Vacuole membrane</location>
        <topology evidence="1">Multi-pass membrane protein</topology>
    </subcellularLocation>
</comment>
<evidence type="ECO:0000256" key="5">
    <source>
        <dbReference type="ARBA" id="ARBA00022737"/>
    </source>
</evidence>
<keyword evidence="3" id="KW-0926">Vacuole</keyword>
<dbReference type="SUPFAM" id="SSF81338">
    <property type="entry name" value="Aquaporin-like"/>
    <property type="match status" value="1"/>
</dbReference>
<dbReference type="InterPro" id="IPR023271">
    <property type="entry name" value="Aquaporin-like"/>
</dbReference>
<dbReference type="FunFam" id="1.20.1080.10:FF:000017">
    <property type="entry name" value="Probable aquaporin TIP5-1"/>
    <property type="match status" value="1"/>
</dbReference>
<dbReference type="Pfam" id="PF00230">
    <property type="entry name" value="MIP"/>
    <property type="match status" value="1"/>
</dbReference>
<evidence type="ECO:0000313" key="11">
    <source>
        <dbReference type="EMBL" id="GJN02141.1"/>
    </source>
</evidence>
<keyword evidence="2 9" id="KW-0813">Transport</keyword>
<evidence type="ECO:0000256" key="10">
    <source>
        <dbReference type="SAM" id="Phobius"/>
    </source>
</evidence>
<dbReference type="EMBL" id="BQKI01000009">
    <property type="protein sequence ID" value="GJN02141.1"/>
    <property type="molecule type" value="Genomic_DNA"/>
</dbReference>
<name>A0AAV5CVD4_ELECO</name>
<sequence>MASNIRAQLKHCFSAASLRAYLAEFISTFLFVFATVGSAISARMATPDAASPDATALVATAVAQAFGLVAAVVIAADFSGGHVNPAVTFAFAVGGRIAVPTAVFYWASQLLGSTFACLVLHYMSAGQARIVAVPTTRISVLMTGFGAAILEGVMTFMVVYTVHVVGSGGGGGGRNKGLAATALGALAVGLVTGACVLASGPMTGASMNPARSFGPAVVSGAFGNQAVYWVGPMIGAGVAALVHQGVMAPSEPESPHGDVVAVVV</sequence>
<evidence type="ECO:0008006" key="13">
    <source>
        <dbReference type="Google" id="ProtNLM"/>
    </source>
</evidence>
<gene>
    <name evidence="11" type="primary">ga19464</name>
    <name evidence="11" type="ORF">PR202_ga19464</name>
</gene>
<dbReference type="InterPro" id="IPR034294">
    <property type="entry name" value="Aquaporin_transptr"/>
</dbReference>
<reference evidence="11" key="2">
    <citation type="submission" date="2021-12" db="EMBL/GenBank/DDBJ databases">
        <title>Resequencing data analysis of finger millet.</title>
        <authorList>
            <person name="Hatakeyama M."/>
            <person name="Aluri S."/>
            <person name="Balachadran M.T."/>
            <person name="Sivarajan S.R."/>
            <person name="Poveda L."/>
            <person name="Shimizu-Inatsugi R."/>
            <person name="Schlapbach R."/>
            <person name="Sreeman S.M."/>
            <person name="Shimizu K.K."/>
        </authorList>
    </citation>
    <scope>NUCLEOTIDE SEQUENCE</scope>
</reference>
<organism evidence="11 12">
    <name type="scientific">Eleusine coracana subsp. coracana</name>
    <dbReference type="NCBI Taxonomy" id="191504"/>
    <lineage>
        <taxon>Eukaryota</taxon>
        <taxon>Viridiplantae</taxon>
        <taxon>Streptophyta</taxon>
        <taxon>Embryophyta</taxon>
        <taxon>Tracheophyta</taxon>
        <taxon>Spermatophyta</taxon>
        <taxon>Magnoliopsida</taxon>
        <taxon>Liliopsida</taxon>
        <taxon>Poales</taxon>
        <taxon>Poaceae</taxon>
        <taxon>PACMAD clade</taxon>
        <taxon>Chloridoideae</taxon>
        <taxon>Cynodonteae</taxon>
        <taxon>Eleusininae</taxon>
        <taxon>Eleusine</taxon>
    </lineage>
</organism>
<keyword evidence="5" id="KW-0677">Repeat</keyword>
<dbReference type="PANTHER" id="PTHR45665">
    <property type="entry name" value="AQUAPORIN-8"/>
    <property type="match status" value="1"/>
</dbReference>
<keyword evidence="6 10" id="KW-1133">Transmembrane helix</keyword>
<keyword evidence="4 9" id="KW-0812">Transmembrane</keyword>
<feature type="transmembrane region" description="Helical" evidence="10">
    <location>
        <begin position="21"/>
        <end position="42"/>
    </location>
</feature>
<feature type="transmembrane region" description="Helical" evidence="10">
    <location>
        <begin position="54"/>
        <end position="74"/>
    </location>
</feature>
<dbReference type="Proteomes" id="UP001054889">
    <property type="component" value="Unassembled WGS sequence"/>
</dbReference>
<protein>
    <recommendedName>
        <fullName evidence="13">Aquaporin TIP5-1</fullName>
    </recommendedName>
</protein>
<dbReference type="PRINTS" id="PR00783">
    <property type="entry name" value="MINTRINSICP"/>
</dbReference>
<dbReference type="GO" id="GO:0005774">
    <property type="term" value="C:vacuolar membrane"/>
    <property type="evidence" value="ECO:0007669"/>
    <property type="project" value="UniProtKB-SubCell"/>
</dbReference>